<organism evidence="3 4">
    <name type="scientific">Plantimonas leprariae</name>
    <dbReference type="NCBI Taxonomy" id="2615207"/>
    <lineage>
        <taxon>Bacteria</taxon>
        <taxon>Pseudomonadati</taxon>
        <taxon>Pseudomonadota</taxon>
        <taxon>Alphaproteobacteria</taxon>
        <taxon>Hyphomicrobiales</taxon>
        <taxon>Aurantimonadaceae</taxon>
        <taxon>Plantimonas</taxon>
    </lineage>
</organism>
<sequence length="704" mass="74140">MKRPAAAAIWGIGLAVLLVQPVTGTEPVGAPVEPERDSAMPDCATGAPLPPKGTAAERSRPPSRAVFHVSPDGRDTWRGDRAKPNEARTDGPFATIEAARDAARAHGAASTIMVGGGDYYLTKAIVFGPRDAGLVVMAACGETPVLHGGPRVDGWTRRTGSRWTARLPLPAGEVVGDLFVDGALQTEARFPDAPADGDPRKGWLFAAKPRTAADADESNTSFRFHVGDLPPLGDMAGLVVHIVGGFRPGTQWGSDTMPVVSADAATQTIRTRGTGYFFTGEGSRYFLSGAATLLDAPREWRYAAAASQLDYIAPGASFGEETVVAGILPTFFRLNDADDMVVAGLRFVEGSPAGSGKYGTDTRGFGAIRLEHADRVSLLNNTIGNVGVGIHVSESQGVFVAGNEIGPTAGNGIYVGTEYGSFGKSNDAEIVSNRIHDVGRVYFETAGIWFQAADDLRIAHNLIENAAQFGIIGGSLWGQQDAVYRAVIEYNDVRNANQRTADGGAIKMMGEQGDCQNSVIRYNLVTGTNHLMNRADGTFWPSGYEKVGEWPSPVSWAIYTDGRASGIRIEGNVLSRNVAAIGINGGWNNVVTGNVVAHGSGAAFHVDDGTGRGWRPPWARPNRIEDNIVSLDGSGALAASVYAPGNGGDYVRFARNRYDGNLNDRSFLMEPELMPSGLYGSLADFQSAGQDAGSVGGGPASGDP</sequence>
<evidence type="ECO:0000313" key="4">
    <source>
        <dbReference type="Proteomes" id="UP000432089"/>
    </source>
</evidence>
<comment type="caution">
    <text evidence="3">The sequence shown here is derived from an EMBL/GenBank/DDBJ whole genome shotgun (WGS) entry which is preliminary data.</text>
</comment>
<dbReference type="RefSeq" id="WP_150969508.1">
    <property type="nucleotide sequence ID" value="NZ_VZDO01000005.1"/>
</dbReference>
<dbReference type="InterPro" id="IPR012334">
    <property type="entry name" value="Pectin_lyas_fold"/>
</dbReference>
<dbReference type="Gene3D" id="2.160.20.10">
    <property type="entry name" value="Single-stranded right-handed beta-helix, Pectin lyase-like"/>
    <property type="match status" value="2"/>
</dbReference>
<proteinExistence type="predicted"/>
<gene>
    <name evidence="3" type="ORF">F6X38_09270</name>
</gene>
<dbReference type="EMBL" id="VZDO01000005">
    <property type="protein sequence ID" value="KAB0680435.1"/>
    <property type="molecule type" value="Genomic_DNA"/>
</dbReference>
<dbReference type="SUPFAM" id="SSF51126">
    <property type="entry name" value="Pectin lyase-like"/>
    <property type="match status" value="1"/>
</dbReference>
<dbReference type="PANTHER" id="PTHR36453">
    <property type="entry name" value="SECRETED PROTEIN-RELATED"/>
    <property type="match status" value="1"/>
</dbReference>
<dbReference type="InterPro" id="IPR011050">
    <property type="entry name" value="Pectin_lyase_fold/virulence"/>
</dbReference>
<dbReference type="InterPro" id="IPR006626">
    <property type="entry name" value="PbH1"/>
</dbReference>
<dbReference type="InterPro" id="IPR039448">
    <property type="entry name" value="Beta_helix"/>
</dbReference>
<feature type="region of interest" description="Disordered" evidence="1">
    <location>
        <begin position="28"/>
        <end position="89"/>
    </location>
</feature>
<feature type="domain" description="Right handed beta helix" evidence="2">
    <location>
        <begin position="367"/>
        <end position="529"/>
    </location>
</feature>
<dbReference type="SMART" id="SM00710">
    <property type="entry name" value="PbH1"/>
    <property type="match status" value="7"/>
</dbReference>
<protein>
    <submittedName>
        <fullName evidence="3">Right-handed parallel beta-helix repeat-containing protein</fullName>
    </submittedName>
</protein>
<dbReference type="Proteomes" id="UP000432089">
    <property type="component" value="Unassembled WGS sequence"/>
</dbReference>
<accession>A0A7V7PQK0</accession>
<name>A0A7V7PQK0_9HYPH</name>
<keyword evidence="4" id="KW-1185">Reference proteome</keyword>
<evidence type="ECO:0000259" key="2">
    <source>
        <dbReference type="Pfam" id="PF13229"/>
    </source>
</evidence>
<evidence type="ECO:0000313" key="3">
    <source>
        <dbReference type="EMBL" id="KAB0680435.1"/>
    </source>
</evidence>
<dbReference type="PANTHER" id="PTHR36453:SF1">
    <property type="entry name" value="RIGHT HANDED BETA HELIX DOMAIN-CONTAINING PROTEIN"/>
    <property type="match status" value="1"/>
</dbReference>
<feature type="compositionally biased region" description="Basic and acidic residues" evidence="1">
    <location>
        <begin position="71"/>
        <end position="89"/>
    </location>
</feature>
<dbReference type="Pfam" id="PF13229">
    <property type="entry name" value="Beta_helix"/>
    <property type="match status" value="1"/>
</dbReference>
<reference evidence="3 4" key="1">
    <citation type="submission" date="2019-09" db="EMBL/GenBank/DDBJ databases">
        <title>YIM 132180 draft genome.</title>
        <authorList>
            <person name="Zhang K."/>
        </authorList>
    </citation>
    <scope>NUCLEOTIDE SEQUENCE [LARGE SCALE GENOMIC DNA]</scope>
    <source>
        <strain evidence="3 4">YIM 132180</strain>
    </source>
</reference>
<evidence type="ECO:0000256" key="1">
    <source>
        <dbReference type="SAM" id="MobiDB-lite"/>
    </source>
</evidence>
<dbReference type="AlphaFoldDB" id="A0A7V7PQK0"/>